<dbReference type="Proteomes" id="UP001596016">
    <property type="component" value="Unassembled WGS sequence"/>
</dbReference>
<reference evidence="2" key="1">
    <citation type="journal article" date="2019" name="Int. J. Syst. Evol. Microbiol.">
        <title>The Global Catalogue of Microorganisms (GCM) 10K type strain sequencing project: providing services to taxonomists for standard genome sequencing and annotation.</title>
        <authorList>
            <consortium name="The Broad Institute Genomics Platform"/>
            <consortium name="The Broad Institute Genome Sequencing Center for Infectious Disease"/>
            <person name="Wu L."/>
            <person name="Ma J."/>
        </authorList>
    </citation>
    <scope>NUCLEOTIDE SEQUENCE [LARGE SCALE GENOMIC DNA]</scope>
    <source>
        <strain evidence="2">CGMCC 4.1415</strain>
    </source>
</reference>
<gene>
    <name evidence="1" type="ORF">ACFPLB_04410</name>
</gene>
<dbReference type="EMBL" id="JBHSLL010000012">
    <property type="protein sequence ID" value="MFC5385208.1"/>
    <property type="molecule type" value="Genomic_DNA"/>
</dbReference>
<evidence type="ECO:0000313" key="1">
    <source>
        <dbReference type="EMBL" id="MFC5385208.1"/>
    </source>
</evidence>
<keyword evidence="2" id="KW-1185">Reference proteome</keyword>
<accession>A0ABW0GXS2</accession>
<proteinExistence type="predicted"/>
<evidence type="ECO:0000313" key="2">
    <source>
        <dbReference type="Proteomes" id="UP001596016"/>
    </source>
</evidence>
<name>A0ABW0GXS2_9HYPH</name>
<sequence length="88" mass="9974">MRSVKDALTAIALSRSSPYSSFSKALSHSRMCNNEEDIDIEMIARTIIAKYGKEALEVARELEKITRAPEQARAVTLEVMRLMKNLHH</sequence>
<organism evidence="1 2">
    <name type="scientific">Aquamicrobium segne</name>
    <dbReference type="NCBI Taxonomy" id="469547"/>
    <lineage>
        <taxon>Bacteria</taxon>
        <taxon>Pseudomonadati</taxon>
        <taxon>Pseudomonadota</taxon>
        <taxon>Alphaproteobacteria</taxon>
        <taxon>Hyphomicrobiales</taxon>
        <taxon>Phyllobacteriaceae</taxon>
        <taxon>Aquamicrobium</taxon>
    </lineage>
</organism>
<comment type="caution">
    <text evidence="1">The sequence shown here is derived from an EMBL/GenBank/DDBJ whole genome shotgun (WGS) entry which is preliminary data.</text>
</comment>
<dbReference type="RefSeq" id="WP_378228104.1">
    <property type="nucleotide sequence ID" value="NZ_JBHSLL010000012.1"/>
</dbReference>
<protein>
    <submittedName>
        <fullName evidence="1">Uncharacterized protein</fullName>
    </submittedName>
</protein>